<sequence>CPVEAISQGKGDHQEIDQSICIKCGQCQEVCPFEAIAIQ</sequence>
<dbReference type="InterPro" id="IPR017900">
    <property type="entry name" value="4Fe4S_Fe_S_CS"/>
</dbReference>
<comment type="caution">
    <text evidence="2">The sequence shown here is derived from an EMBL/GenBank/DDBJ whole genome shotgun (WGS) entry which is preliminary data.</text>
</comment>
<reference evidence="2" key="1">
    <citation type="journal article" date="2014" name="Front. Microbiol.">
        <title>High frequency of phylogenetically diverse reductive dehalogenase-homologous genes in deep subseafloor sedimentary metagenomes.</title>
        <authorList>
            <person name="Kawai M."/>
            <person name="Futagami T."/>
            <person name="Toyoda A."/>
            <person name="Takaki Y."/>
            <person name="Nishi S."/>
            <person name="Hori S."/>
            <person name="Arai W."/>
            <person name="Tsubouchi T."/>
            <person name="Morono Y."/>
            <person name="Uchiyama I."/>
            <person name="Ito T."/>
            <person name="Fujiyama A."/>
            <person name="Inagaki F."/>
            <person name="Takami H."/>
        </authorList>
    </citation>
    <scope>NUCLEOTIDE SEQUENCE</scope>
    <source>
        <strain evidence="2">Expedition CK06-06</strain>
    </source>
</reference>
<evidence type="ECO:0000259" key="1">
    <source>
        <dbReference type="PROSITE" id="PS51379"/>
    </source>
</evidence>
<dbReference type="Gene3D" id="3.30.70.20">
    <property type="match status" value="1"/>
</dbReference>
<dbReference type="Pfam" id="PF00037">
    <property type="entry name" value="Fer4"/>
    <property type="match status" value="1"/>
</dbReference>
<dbReference type="AlphaFoldDB" id="X0ZAH5"/>
<feature type="non-terminal residue" evidence="2">
    <location>
        <position position="1"/>
    </location>
</feature>
<accession>X0ZAH5</accession>
<name>X0ZAH5_9ZZZZ</name>
<proteinExistence type="predicted"/>
<evidence type="ECO:0000313" key="2">
    <source>
        <dbReference type="EMBL" id="GAG45406.1"/>
    </source>
</evidence>
<dbReference type="InterPro" id="IPR017896">
    <property type="entry name" value="4Fe4S_Fe-S-bd"/>
</dbReference>
<dbReference type="SUPFAM" id="SSF54862">
    <property type="entry name" value="4Fe-4S ferredoxins"/>
    <property type="match status" value="1"/>
</dbReference>
<gene>
    <name evidence="2" type="ORF">S01H1_84891</name>
</gene>
<feature type="domain" description="4Fe-4S ferredoxin-type" evidence="1">
    <location>
        <begin position="12"/>
        <end position="39"/>
    </location>
</feature>
<organism evidence="2">
    <name type="scientific">marine sediment metagenome</name>
    <dbReference type="NCBI Taxonomy" id="412755"/>
    <lineage>
        <taxon>unclassified sequences</taxon>
        <taxon>metagenomes</taxon>
        <taxon>ecological metagenomes</taxon>
    </lineage>
</organism>
<dbReference type="PROSITE" id="PS51379">
    <property type="entry name" value="4FE4S_FER_2"/>
    <property type="match status" value="1"/>
</dbReference>
<dbReference type="PROSITE" id="PS00198">
    <property type="entry name" value="4FE4S_FER_1"/>
    <property type="match status" value="1"/>
</dbReference>
<protein>
    <recommendedName>
        <fullName evidence="1">4Fe-4S ferredoxin-type domain-containing protein</fullName>
    </recommendedName>
</protein>
<dbReference type="EMBL" id="BARS01058093">
    <property type="protein sequence ID" value="GAG45406.1"/>
    <property type="molecule type" value="Genomic_DNA"/>
</dbReference>